<dbReference type="Gene3D" id="3.20.20.140">
    <property type="entry name" value="Metal-dependent hydrolases"/>
    <property type="match status" value="1"/>
</dbReference>
<protein>
    <submittedName>
        <fullName evidence="5">Uncharacterized protein</fullName>
    </submittedName>
</protein>
<dbReference type="KEGG" id="eru:Erum3030"/>
<evidence type="ECO:0000256" key="2">
    <source>
        <dbReference type="ARBA" id="ARBA00022723"/>
    </source>
</evidence>
<dbReference type="GO" id="GO:0004536">
    <property type="term" value="F:DNA nuclease activity"/>
    <property type="evidence" value="ECO:0007669"/>
    <property type="project" value="InterPro"/>
</dbReference>
<dbReference type="GO" id="GO:0046872">
    <property type="term" value="F:metal ion binding"/>
    <property type="evidence" value="ECO:0007669"/>
    <property type="project" value="UniProtKB-KW"/>
</dbReference>
<feature type="binding site" evidence="4">
    <location>
        <position position="8"/>
    </location>
    <ligand>
        <name>a divalent metal cation</name>
        <dbReference type="ChEBI" id="CHEBI:60240"/>
        <label>1</label>
    </ligand>
</feature>
<dbReference type="Pfam" id="PF01026">
    <property type="entry name" value="TatD_DNase"/>
    <property type="match status" value="1"/>
</dbReference>
<dbReference type="CDD" id="cd01310">
    <property type="entry name" value="TatD_DNAse"/>
    <property type="match status" value="1"/>
</dbReference>
<comment type="similarity">
    <text evidence="1">Belongs to the metallo-dependent hydrolases superfamily. TatD-type hydrolase family.</text>
</comment>
<dbReference type="PANTHER" id="PTHR46124">
    <property type="entry name" value="D-AMINOACYL-TRNA DEACYLASE"/>
    <property type="match status" value="1"/>
</dbReference>
<dbReference type="RefSeq" id="WP_011154984.1">
    <property type="nucleotide sequence ID" value="NC_005295.2"/>
</dbReference>
<dbReference type="FunFam" id="3.20.20.140:FF:000005">
    <property type="entry name" value="TatD family hydrolase"/>
    <property type="match status" value="1"/>
</dbReference>
<keyword evidence="6" id="KW-1185">Reference proteome</keyword>
<feature type="binding site" evidence="4">
    <location>
        <position position="202"/>
    </location>
    <ligand>
        <name>a divalent metal cation</name>
        <dbReference type="ChEBI" id="CHEBI:60240"/>
        <label>1</label>
    </ligand>
</feature>
<evidence type="ECO:0000256" key="3">
    <source>
        <dbReference type="ARBA" id="ARBA00022801"/>
    </source>
</evidence>
<evidence type="ECO:0000256" key="1">
    <source>
        <dbReference type="ARBA" id="ARBA00009275"/>
    </source>
</evidence>
<dbReference type="SUPFAM" id="SSF51556">
    <property type="entry name" value="Metallo-dependent hydrolases"/>
    <property type="match status" value="1"/>
</dbReference>
<dbReference type="InterPro" id="IPR032466">
    <property type="entry name" value="Metal_Hydrolase"/>
</dbReference>
<name>A0A0H3M820_EHRRW</name>
<dbReference type="GO" id="GO:0005829">
    <property type="term" value="C:cytosol"/>
    <property type="evidence" value="ECO:0007669"/>
    <property type="project" value="TreeGrafter"/>
</dbReference>
<dbReference type="EMBL" id="CR925678">
    <property type="protein sequence ID" value="CAI26802.1"/>
    <property type="molecule type" value="Genomic_DNA"/>
</dbReference>
<proteinExistence type="inferred from homology"/>
<dbReference type="NCBIfam" id="TIGR00010">
    <property type="entry name" value="YchF/TatD family DNA exonuclease"/>
    <property type="match status" value="1"/>
</dbReference>
<organism evidence="5 6">
    <name type="scientific">Ehrlichia ruminantium (strain Welgevonden)</name>
    <dbReference type="NCBI Taxonomy" id="254945"/>
    <lineage>
        <taxon>Bacteria</taxon>
        <taxon>Pseudomonadati</taxon>
        <taxon>Pseudomonadota</taxon>
        <taxon>Alphaproteobacteria</taxon>
        <taxon>Rickettsiales</taxon>
        <taxon>Anaplasmataceae</taxon>
        <taxon>Ehrlichia</taxon>
    </lineage>
</organism>
<gene>
    <name evidence="5" type="ordered locus">ERWE_CDS_03080</name>
</gene>
<dbReference type="PANTHER" id="PTHR46124:SF2">
    <property type="entry name" value="D-AMINOACYL-TRNA DEACYLASE"/>
    <property type="match status" value="1"/>
</dbReference>
<feature type="binding site" evidence="4">
    <location>
        <position position="126"/>
    </location>
    <ligand>
        <name>a divalent metal cation</name>
        <dbReference type="ChEBI" id="CHEBI:60240"/>
        <label>2</label>
    </ligand>
</feature>
<dbReference type="HOGENOM" id="CLU_031506_4_2_5"/>
<dbReference type="eggNOG" id="COG0084">
    <property type="taxonomic scope" value="Bacteria"/>
</dbReference>
<evidence type="ECO:0000313" key="6">
    <source>
        <dbReference type="Proteomes" id="UP000001021"/>
    </source>
</evidence>
<dbReference type="InterPro" id="IPR018228">
    <property type="entry name" value="DNase_TatD-rel_CS"/>
</dbReference>
<dbReference type="AlphaFoldDB" id="A0A0H3M820"/>
<dbReference type="PIRSF" id="PIRSF005902">
    <property type="entry name" value="DNase_TatD"/>
    <property type="match status" value="1"/>
</dbReference>
<feature type="binding site" evidence="4">
    <location>
        <position position="6"/>
    </location>
    <ligand>
        <name>a divalent metal cation</name>
        <dbReference type="ChEBI" id="CHEBI:60240"/>
        <label>1</label>
    </ligand>
</feature>
<dbReference type="InterPro" id="IPR001130">
    <property type="entry name" value="TatD-like"/>
</dbReference>
<reference evidence="5 6" key="1">
    <citation type="journal article" date="2006" name="J. Bacteriol.">
        <title>Comparative genomic analysis of three strains of Ehrlichia ruminantium reveals an active process of genome size plasticity.</title>
        <authorList>
            <person name="Frutos R."/>
            <person name="Viari A."/>
            <person name="Ferraz C."/>
            <person name="Morgat A."/>
            <person name="Eychenie S."/>
            <person name="Kandassami Y."/>
            <person name="Chantal I."/>
            <person name="Bensaid A."/>
            <person name="Coissac E."/>
            <person name="Vachiery N."/>
            <person name="Demaille J."/>
            <person name="Martinez D."/>
        </authorList>
    </citation>
    <scope>NUCLEOTIDE SEQUENCE [LARGE SCALE GENOMIC DNA]</scope>
    <source>
        <strain evidence="5 6">Welgevonden</strain>
    </source>
</reference>
<dbReference type="InterPro" id="IPR015991">
    <property type="entry name" value="TatD/YcfH-like"/>
</dbReference>
<dbReference type="Proteomes" id="UP000001021">
    <property type="component" value="Chromosome"/>
</dbReference>
<keyword evidence="3" id="KW-0378">Hydrolase</keyword>
<dbReference type="GO" id="GO:0016788">
    <property type="term" value="F:hydrolase activity, acting on ester bonds"/>
    <property type="evidence" value="ECO:0007669"/>
    <property type="project" value="InterPro"/>
</dbReference>
<keyword evidence="2 4" id="KW-0479">Metal-binding</keyword>
<feature type="binding site" evidence="4">
    <location>
        <position position="152"/>
    </location>
    <ligand>
        <name>a divalent metal cation</name>
        <dbReference type="ChEBI" id="CHEBI:60240"/>
        <label>2</label>
    </ligand>
</feature>
<dbReference type="PROSITE" id="PS01137">
    <property type="entry name" value="TATD_1"/>
    <property type="match status" value="1"/>
</dbReference>
<dbReference type="KEGG" id="erw:ERWE_CDS_03080"/>
<sequence>MIVDSHCHLNYFNVEELPVIISNAEANGVKLMQTVCTTLSESTSLMAISENYKQVYFSVGVHPTNSAGGELVSVDELVGLSQHSKVIGLGETGLDFYKCGEIVKQEKNFLAHIDASRRTGLPVIIHSRDADKRMIEVLESEMNIKPFLGLMHCFASSKELAIKAVELGLYISFSGIVTFKNAKIVQEVACFTPKNRVLVETDSPFLSPEPYRGQKNEPAKTKFVVEYLAKLWDISVEEVSSLTTDNFFRLFSKCSAHFHAL</sequence>
<dbReference type="GeneID" id="33058426"/>
<accession>A0A0H3M820</accession>
<evidence type="ECO:0000256" key="4">
    <source>
        <dbReference type="PIRSR" id="PIRSR005902-1"/>
    </source>
</evidence>
<evidence type="ECO:0000313" key="5">
    <source>
        <dbReference type="EMBL" id="CAI26802.1"/>
    </source>
</evidence>
<feature type="binding site" evidence="4">
    <location>
        <position position="91"/>
    </location>
    <ligand>
        <name>a divalent metal cation</name>
        <dbReference type="ChEBI" id="CHEBI:60240"/>
        <label>1</label>
    </ligand>
</feature>